<feature type="non-terminal residue" evidence="4">
    <location>
        <position position="1"/>
    </location>
</feature>
<dbReference type="InterPro" id="IPR027267">
    <property type="entry name" value="AH/BAR_dom_sf"/>
</dbReference>
<organism evidence="4 5">
    <name type="scientific">Podargus strigoides</name>
    <name type="common">Tawny frogmouth</name>
    <name type="synonym">Caprimulgus strigoides</name>
    <dbReference type="NCBI Taxonomy" id="8905"/>
    <lineage>
        <taxon>Eukaryota</taxon>
        <taxon>Metazoa</taxon>
        <taxon>Chordata</taxon>
        <taxon>Craniata</taxon>
        <taxon>Vertebrata</taxon>
        <taxon>Euteleostomi</taxon>
        <taxon>Archelosauria</taxon>
        <taxon>Archosauria</taxon>
        <taxon>Dinosauria</taxon>
        <taxon>Saurischia</taxon>
        <taxon>Theropoda</taxon>
        <taxon>Coelurosauria</taxon>
        <taxon>Aves</taxon>
        <taxon>Neognathae</taxon>
        <taxon>Neoaves</taxon>
        <taxon>Strisores</taxon>
        <taxon>Caprimulgiformes</taxon>
        <taxon>Podargidae</taxon>
        <taxon>Podargus</taxon>
    </lineage>
</organism>
<evidence type="ECO:0000256" key="1">
    <source>
        <dbReference type="ARBA" id="ARBA00022468"/>
    </source>
</evidence>
<evidence type="ECO:0000313" key="4">
    <source>
        <dbReference type="EMBL" id="NXX21676.1"/>
    </source>
</evidence>
<dbReference type="EMBL" id="VZTK01026406">
    <property type="protein sequence ID" value="NXX21676.1"/>
    <property type="molecule type" value="Genomic_DNA"/>
</dbReference>
<protein>
    <submittedName>
        <fullName evidence="4">3BP1 protein</fullName>
    </submittedName>
</protein>
<sequence length="121" mass="13157">KKLPLMALSTTMAESFKELDTESSLGKALEMGCCIQSSLAKILAEFEITLERDVLQPLKLSEEELPIILKHKKTLQKLISDWNIIKSRLNQAAKTSSNSSSAGAGPGVSSAANKLEILKEE</sequence>
<dbReference type="PANTHER" id="PTHR14130:SF12">
    <property type="entry name" value="BARGIN-RELATED"/>
    <property type="match status" value="1"/>
</dbReference>
<dbReference type="Proteomes" id="UP000584326">
    <property type="component" value="Unassembled WGS sequence"/>
</dbReference>
<dbReference type="GO" id="GO:0035020">
    <property type="term" value="P:regulation of Rac protein signal transduction"/>
    <property type="evidence" value="ECO:0007669"/>
    <property type="project" value="TreeGrafter"/>
</dbReference>
<dbReference type="PROSITE" id="PS51021">
    <property type="entry name" value="BAR"/>
    <property type="match status" value="1"/>
</dbReference>
<accession>A0A7L4H7V0</accession>
<dbReference type="PANTHER" id="PTHR14130">
    <property type="entry name" value="3BP-1 RELATED RHOGAP"/>
    <property type="match status" value="1"/>
</dbReference>
<keyword evidence="1" id="KW-0343">GTPase activation</keyword>
<gene>
    <name evidence="4" type="primary">Sh3bp1_1</name>
    <name evidence="4" type="ORF">PODSTR_R09815</name>
</gene>
<dbReference type="Gene3D" id="1.20.1270.60">
    <property type="entry name" value="Arfaptin homology (AH) domain/BAR domain"/>
    <property type="match status" value="1"/>
</dbReference>
<dbReference type="InterPro" id="IPR047165">
    <property type="entry name" value="RHG17/44/SH3BP1-like"/>
</dbReference>
<dbReference type="AlphaFoldDB" id="A0A7L4H7V0"/>
<evidence type="ECO:0000313" key="5">
    <source>
        <dbReference type="Proteomes" id="UP000584326"/>
    </source>
</evidence>
<dbReference type="OrthoDB" id="19923at2759"/>
<evidence type="ECO:0000256" key="2">
    <source>
        <dbReference type="SAM" id="MobiDB-lite"/>
    </source>
</evidence>
<dbReference type="InterPro" id="IPR004148">
    <property type="entry name" value="BAR_dom"/>
</dbReference>
<feature type="region of interest" description="Disordered" evidence="2">
    <location>
        <begin position="95"/>
        <end position="121"/>
    </location>
</feature>
<feature type="non-terminal residue" evidence="4">
    <location>
        <position position="121"/>
    </location>
</feature>
<dbReference type="GO" id="GO:0005096">
    <property type="term" value="F:GTPase activator activity"/>
    <property type="evidence" value="ECO:0007669"/>
    <property type="project" value="UniProtKB-KW"/>
</dbReference>
<dbReference type="SUPFAM" id="SSF103657">
    <property type="entry name" value="BAR/IMD domain-like"/>
    <property type="match status" value="1"/>
</dbReference>
<reference evidence="4 5" key="1">
    <citation type="submission" date="2020-02" db="EMBL/GenBank/DDBJ databases">
        <title>Bird 10,000 Genomes (B10K) Project - Family phase.</title>
        <authorList>
            <person name="Zhang G."/>
        </authorList>
    </citation>
    <scope>NUCLEOTIDE SEQUENCE [LARGE SCALE GENOMIC DNA]</scope>
    <source>
        <strain evidence="4">B10K-DU-001-40</strain>
        <tissue evidence="4">Muscle</tissue>
    </source>
</reference>
<dbReference type="Pfam" id="PF03114">
    <property type="entry name" value="BAR"/>
    <property type="match status" value="1"/>
</dbReference>
<feature type="domain" description="BAR" evidence="3">
    <location>
        <begin position="1"/>
        <end position="121"/>
    </location>
</feature>
<evidence type="ECO:0000259" key="3">
    <source>
        <dbReference type="PROSITE" id="PS51021"/>
    </source>
</evidence>
<keyword evidence="5" id="KW-1185">Reference proteome</keyword>
<name>A0A7L4H7V0_PODST</name>
<dbReference type="GO" id="GO:0005829">
    <property type="term" value="C:cytosol"/>
    <property type="evidence" value="ECO:0007669"/>
    <property type="project" value="TreeGrafter"/>
</dbReference>
<dbReference type="GO" id="GO:0032956">
    <property type="term" value="P:regulation of actin cytoskeleton organization"/>
    <property type="evidence" value="ECO:0007669"/>
    <property type="project" value="TreeGrafter"/>
</dbReference>
<comment type="caution">
    <text evidence="4">The sequence shown here is derived from an EMBL/GenBank/DDBJ whole genome shotgun (WGS) entry which is preliminary data.</text>
</comment>
<proteinExistence type="predicted"/>
<feature type="compositionally biased region" description="Low complexity" evidence="2">
    <location>
        <begin position="95"/>
        <end position="112"/>
    </location>
</feature>